<dbReference type="PROSITE" id="PS50893">
    <property type="entry name" value="ABC_TRANSPORTER_2"/>
    <property type="match status" value="1"/>
</dbReference>
<dbReference type="Pfam" id="PF00005">
    <property type="entry name" value="ABC_tran"/>
    <property type="match status" value="1"/>
</dbReference>
<protein>
    <submittedName>
        <fullName evidence="6">ABC-type polysaccharide/polyol phosphate transport system, ATPase component</fullName>
    </submittedName>
</protein>
<dbReference type="STRING" id="596152.DesU5LDRAFT_2528"/>
<evidence type="ECO:0000256" key="1">
    <source>
        <dbReference type="ARBA" id="ARBA00005417"/>
    </source>
</evidence>
<dbReference type="OrthoDB" id="9809450at2"/>
<dbReference type="InterPro" id="IPR050683">
    <property type="entry name" value="Bact_Polysacc_Export_ATP-bd"/>
</dbReference>
<dbReference type="AlphaFoldDB" id="I2Q328"/>
<dbReference type="InterPro" id="IPR027417">
    <property type="entry name" value="P-loop_NTPase"/>
</dbReference>
<dbReference type="InterPro" id="IPR003593">
    <property type="entry name" value="AAA+_ATPase"/>
</dbReference>
<reference evidence="6" key="1">
    <citation type="submission" date="2011-11" db="EMBL/GenBank/DDBJ databases">
        <title>Improved High-Quality Draft sequence of Desulfovibrio sp. U5L.</title>
        <authorList>
            <consortium name="US DOE Joint Genome Institute"/>
            <person name="Lucas S."/>
            <person name="Han J."/>
            <person name="Lapidus A."/>
            <person name="Cheng J.-F."/>
            <person name="Goodwin L."/>
            <person name="Pitluck S."/>
            <person name="Peters L."/>
            <person name="Ovchinnikova G."/>
            <person name="Held B."/>
            <person name="Detter J.C."/>
            <person name="Han C."/>
            <person name="Tapia R."/>
            <person name="Land M."/>
            <person name="Hauser L."/>
            <person name="Kyrpides N."/>
            <person name="Ivanova N."/>
            <person name="Pagani I."/>
            <person name="Gabster J."/>
            <person name="Walker C."/>
            <person name="Stolyar S."/>
            <person name="Stahl D."/>
            <person name="Arkin A."/>
            <person name="Dehal P."/>
            <person name="Hazen T."/>
            <person name="Woyke T."/>
        </authorList>
    </citation>
    <scope>NUCLEOTIDE SEQUENCE [LARGE SCALE GENOMIC DNA]</scope>
    <source>
        <strain evidence="6">U5L</strain>
    </source>
</reference>
<organism evidence="6">
    <name type="scientific">Desulfovibrio sp. U5L</name>
    <dbReference type="NCBI Taxonomy" id="596152"/>
    <lineage>
        <taxon>Bacteria</taxon>
        <taxon>Pseudomonadati</taxon>
        <taxon>Thermodesulfobacteriota</taxon>
        <taxon>Desulfovibrionia</taxon>
        <taxon>Desulfovibrionales</taxon>
        <taxon>Desulfovibrionaceae</taxon>
        <taxon>Desulfovibrio</taxon>
    </lineage>
</organism>
<dbReference type="PROSITE" id="PS00211">
    <property type="entry name" value="ABC_TRANSPORTER_1"/>
    <property type="match status" value="1"/>
</dbReference>
<dbReference type="GO" id="GO:0016887">
    <property type="term" value="F:ATP hydrolysis activity"/>
    <property type="evidence" value="ECO:0007669"/>
    <property type="project" value="InterPro"/>
</dbReference>
<feature type="domain" description="ABC transporter" evidence="5">
    <location>
        <begin position="23"/>
        <end position="251"/>
    </location>
</feature>
<dbReference type="Gene3D" id="3.40.50.300">
    <property type="entry name" value="P-loop containing nucleotide triphosphate hydrolases"/>
    <property type="match status" value="1"/>
</dbReference>
<evidence type="ECO:0000313" key="6">
    <source>
        <dbReference type="EMBL" id="EIG54184.1"/>
    </source>
</evidence>
<dbReference type="SUPFAM" id="SSF52540">
    <property type="entry name" value="P-loop containing nucleoside triphosphate hydrolases"/>
    <property type="match status" value="1"/>
</dbReference>
<dbReference type="SMART" id="SM00382">
    <property type="entry name" value="AAA"/>
    <property type="match status" value="1"/>
</dbReference>
<comment type="similarity">
    <text evidence="1">Belongs to the ABC transporter superfamily.</text>
</comment>
<dbReference type="GO" id="GO:0005524">
    <property type="term" value="F:ATP binding"/>
    <property type="evidence" value="ECO:0007669"/>
    <property type="project" value="UniProtKB-KW"/>
</dbReference>
<name>I2Q328_9BACT</name>
<dbReference type="Pfam" id="PF14524">
    <property type="entry name" value="Wzt_C"/>
    <property type="match status" value="1"/>
</dbReference>
<dbReference type="CDD" id="cd03220">
    <property type="entry name" value="ABC_KpsT_Wzt"/>
    <property type="match status" value="1"/>
</dbReference>
<dbReference type="Gene3D" id="2.70.50.60">
    <property type="entry name" value="abc- transporter (atp binding component) like domain"/>
    <property type="match status" value="1"/>
</dbReference>
<dbReference type="eggNOG" id="COG1134">
    <property type="taxonomic scope" value="Bacteria"/>
</dbReference>
<dbReference type="EMBL" id="JH600068">
    <property type="protein sequence ID" value="EIG54184.1"/>
    <property type="molecule type" value="Genomic_DNA"/>
</dbReference>
<dbReference type="InterPro" id="IPR015860">
    <property type="entry name" value="ABC_transpr_TagH-like"/>
</dbReference>
<keyword evidence="4" id="KW-0067">ATP-binding</keyword>
<gene>
    <name evidence="6" type="ORF">DesU5LDRAFT_2528</name>
</gene>
<proteinExistence type="inferred from homology"/>
<keyword evidence="3" id="KW-0547">Nucleotide-binding</keyword>
<dbReference type="GO" id="GO:0140359">
    <property type="term" value="F:ABC-type transporter activity"/>
    <property type="evidence" value="ECO:0007669"/>
    <property type="project" value="InterPro"/>
</dbReference>
<dbReference type="InterPro" id="IPR017871">
    <property type="entry name" value="ABC_transporter-like_CS"/>
</dbReference>
<evidence type="ECO:0000256" key="4">
    <source>
        <dbReference type="ARBA" id="ARBA00022840"/>
    </source>
</evidence>
<keyword evidence="2" id="KW-0813">Transport</keyword>
<sequence length="407" mass="45136">MAVIEVSDMTKEFQLGQFHTLKTGVQNLMRRVSGRPVEGPRLFQALQDIGFSVEAGEVVGVIGSNGAGKSTLLKILSGITTPTRGTARVNGRVAPLIEVGAGLHHELTGRENIFLNASILGVSHRRIEKLVDPILEFAEIKPFADTPVKKYSSGMKVRLGFAIATNIEADILIVDEVLAVGDIAFQRKCFDKMEDLILKQKKTVLLVSHNIRQVQRICTRVLLFEGGRLIADGPTQEVCQTFFEKSDQEIYDREAAHGGGFQIVNGFELLSLSMHSPDGRRLTRVRVNEPVNIRIHYRNTDALDQPKFGIGVHTSDFLYLTTYDSRHEIQMETVEPGEHEAVCHITRLPFTPGVYSLRLGVSSGGVEKTIFYGENLLNFQVVGEERFRNVAGSEGLILLDAKWQQLA</sequence>
<dbReference type="HOGENOM" id="CLU_000604_101_4_7"/>
<dbReference type="GO" id="GO:0016020">
    <property type="term" value="C:membrane"/>
    <property type="evidence" value="ECO:0007669"/>
    <property type="project" value="InterPro"/>
</dbReference>
<dbReference type="InterPro" id="IPR003439">
    <property type="entry name" value="ABC_transporter-like_ATP-bd"/>
</dbReference>
<dbReference type="InterPro" id="IPR029439">
    <property type="entry name" value="Wzt_C"/>
</dbReference>
<evidence type="ECO:0000256" key="2">
    <source>
        <dbReference type="ARBA" id="ARBA00022448"/>
    </source>
</evidence>
<evidence type="ECO:0000256" key="3">
    <source>
        <dbReference type="ARBA" id="ARBA00022741"/>
    </source>
</evidence>
<dbReference type="PANTHER" id="PTHR46743">
    <property type="entry name" value="TEICHOIC ACIDS EXPORT ATP-BINDING PROTEIN TAGH"/>
    <property type="match status" value="1"/>
</dbReference>
<accession>I2Q328</accession>
<dbReference type="PANTHER" id="PTHR46743:SF2">
    <property type="entry name" value="TEICHOIC ACIDS EXPORT ATP-BINDING PROTEIN TAGH"/>
    <property type="match status" value="1"/>
</dbReference>
<evidence type="ECO:0000259" key="5">
    <source>
        <dbReference type="PROSITE" id="PS50893"/>
    </source>
</evidence>
<dbReference type="CDD" id="cd10147">
    <property type="entry name" value="Wzt_C-like"/>
    <property type="match status" value="1"/>
</dbReference>